<protein>
    <recommendedName>
        <fullName evidence="3">Transglutaminase-like superfamily protein</fullName>
    </recommendedName>
</protein>
<keyword evidence="2" id="KW-1185">Reference proteome</keyword>
<dbReference type="STRING" id="1123010.SAMN02745724_00248"/>
<sequence length="310" mass="36271">MRLIILFLFFELIILQVQAKTLQKTNLKDSIQFDYAWQDHEHKMQTLSFTLPKKLINNRYRRFKRYDKNKAMNYIYKTLLEQVSTYNPRKVRVQFKQQFSQLSYVIKSKNEKLLENVEQELTRLEQNSYFEFLEQHHYIQFYSPWGGTKVKPNHLKFVKEGVDYLQPITQAIRDSISVKKPRILINFVLSWIQSIPYSTLESRTESSGTGYYPPIKVIAQNIGDCDSKMTLMAAIIKKIYPRLSVSLIYLPKHALIGFQLPTLKSDKFTTIDGLHYILAEPVGPAKLPLSEIADSSTGYIDAKGFFYEVI</sequence>
<evidence type="ECO:0000313" key="1">
    <source>
        <dbReference type="EMBL" id="SFB82758.1"/>
    </source>
</evidence>
<accession>A0A1I1EBJ9</accession>
<evidence type="ECO:0000313" key="2">
    <source>
        <dbReference type="Proteomes" id="UP000198862"/>
    </source>
</evidence>
<dbReference type="AlphaFoldDB" id="A0A1I1EBJ9"/>
<name>A0A1I1EBJ9_9GAMM</name>
<dbReference type="EMBL" id="FOLO01000001">
    <property type="protein sequence ID" value="SFB82758.1"/>
    <property type="molecule type" value="Genomic_DNA"/>
</dbReference>
<gene>
    <name evidence="1" type="ORF">SAMN02745724_00248</name>
</gene>
<dbReference type="OrthoDB" id="5592079at2"/>
<proteinExistence type="predicted"/>
<dbReference type="RefSeq" id="WP_091979036.1">
    <property type="nucleotide sequence ID" value="NZ_FOLO01000001.1"/>
</dbReference>
<evidence type="ECO:0008006" key="3">
    <source>
        <dbReference type="Google" id="ProtNLM"/>
    </source>
</evidence>
<reference evidence="1 2" key="1">
    <citation type="submission" date="2016-10" db="EMBL/GenBank/DDBJ databases">
        <authorList>
            <person name="de Groot N.N."/>
        </authorList>
    </citation>
    <scope>NUCLEOTIDE SEQUENCE [LARGE SCALE GENOMIC DNA]</scope>
    <source>
        <strain evidence="1 2">DSM 6059</strain>
    </source>
</reference>
<organism evidence="1 2">
    <name type="scientific">Pseudoalteromonas denitrificans DSM 6059</name>
    <dbReference type="NCBI Taxonomy" id="1123010"/>
    <lineage>
        <taxon>Bacteria</taxon>
        <taxon>Pseudomonadati</taxon>
        <taxon>Pseudomonadota</taxon>
        <taxon>Gammaproteobacteria</taxon>
        <taxon>Alteromonadales</taxon>
        <taxon>Pseudoalteromonadaceae</taxon>
        <taxon>Pseudoalteromonas</taxon>
    </lineage>
</organism>
<dbReference type="Proteomes" id="UP000198862">
    <property type="component" value="Unassembled WGS sequence"/>
</dbReference>